<evidence type="ECO:0000313" key="2">
    <source>
        <dbReference type="Proteomes" id="UP000473905"/>
    </source>
</evidence>
<proteinExistence type="predicted"/>
<evidence type="ECO:0008006" key="3">
    <source>
        <dbReference type="Google" id="ProtNLM"/>
    </source>
</evidence>
<protein>
    <recommendedName>
        <fullName evidence="3">GSKIP domain-containing protein</fullName>
    </recommendedName>
</protein>
<evidence type="ECO:0000313" key="1">
    <source>
        <dbReference type="EMBL" id="KAA4092538.1"/>
    </source>
</evidence>
<sequence>MKEMQALNNLLTKAFLEISNEIRNIGYNVEYTNNSQEEYDSYCITRENEIYYIIKMGITSLGTIKVQLEGNELILQKNTIKIVKNDTPQNIIEKIRKGFEPIISKIESMHTEAENIQ</sequence>
<dbReference type="AlphaFoldDB" id="A0A5M5D4Y7"/>
<dbReference type="Proteomes" id="UP000473905">
    <property type="component" value="Unassembled WGS sequence"/>
</dbReference>
<name>A0A5M5D4Y7_BACOV</name>
<accession>A0A5M5D4Y7</accession>
<dbReference type="EMBL" id="VWKB01000032">
    <property type="protein sequence ID" value="KAA4092538.1"/>
    <property type="molecule type" value="Genomic_DNA"/>
</dbReference>
<reference evidence="1 2" key="1">
    <citation type="journal article" date="2019" name="Nat. Med.">
        <title>A library of human gut bacterial isolates paired with longitudinal multiomics data enables mechanistic microbiome research.</title>
        <authorList>
            <person name="Poyet M."/>
            <person name="Groussin M."/>
            <person name="Gibbons S.M."/>
            <person name="Avila-Pacheco J."/>
            <person name="Jiang X."/>
            <person name="Kearney S.M."/>
            <person name="Perrotta A.R."/>
            <person name="Berdy B."/>
            <person name="Zhao S."/>
            <person name="Lieberman T.D."/>
            <person name="Swanson P.K."/>
            <person name="Smith M."/>
            <person name="Roesemann S."/>
            <person name="Alexander J.E."/>
            <person name="Rich S.A."/>
            <person name="Livny J."/>
            <person name="Vlamakis H."/>
            <person name="Clish C."/>
            <person name="Bullock K."/>
            <person name="Deik A."/>
            <person name="Scott J."/>
            <person name="Pierce K.A."/>
            <person name="Xavier R.J."/>
            <person name="Alm E.J."/>
        </authorList>
    </citation>
    <scope>NUCLEOTIDE SEQUENCE [LARGE SCALE GENOMIC DNA]</scope>
    <source>
        <strain evidence="1 2">BIOML-A134</strain>
    </source>
</reference>
<keyword evidence="2" id="KW-1185">Reference proteome</keyword>
<organism evidence="1 2">
    <name type="scientific">Bacteroides ovatus</name>
    <dbReference type="NCBI Taxonomy" id="28116"/>
    <lineage>
        <taxon>Bacteria</taxon>
        <taxon>Pseudomonadati</taxon>
        <taxon>Bacteroidota</taxon>
        <taxon>Bacteroidia</taxon>
        <taxon>Bacteroidales</taxon>
        <taxon>Bacteroidaceae</taxon>
        <taxon>Bacteroides</taxon>
    </lineage>
</organism>
<comment type="caution">
    <text evidence="1">The sequence shown here is derived from an EMBL/GenBank/DDBJ whole genome shotgun (WGS) entry which is preliminary data.</text>
</comment>
<gene>
    <name evidence="1" type="ORF">F3D66_21155</name>
</gene>